<dbReference type="EMBL" id="FAVB01000005">
    <property type="protein sequence ID" value="CUU87905.1"/>
    <property type="molecule type" value="Genomic_DNA"/>
</dbReference>
<name>A0A0S4SQF9_CAMHY</name>
<evidence type="ECO:0000313" key="2">
    <source>
        <dbReference type="Proteomes" id="UP000052237"/>
    </source>
</evidence>
<proteinExistence type="predicted"/>
<organism evidence="1 2">
    <name type="scientific">Campylobacter hyointestinalis subsp. hyointestinalis</name>
    <dbReference type="NCBI Taxonomy" id="91352"/>
    <lineage>
        <taxon>Bacteria</taxon>
        <taxon>Pseudomonadati</taxon>
        <taxon>Campylobacterota</taxon>
        <taxon>Epsilonproteobacteria</taxon>
        <taxon>Campylobacterales</taxon>
        <taxon>Campylobacteraceae</taxon>
        <taxon>Campylobacter</taxon>
    </lineage>
</organism>
<gene>
    <name evidence="1" type="ORF">ERS686654_01822</name>
</gene>
<comment type="caution">
    <text evidence="1">The sequence shown here is derived from an EMBL/GenBank/DDBJ whole genome shotgun (WGS) entry which is preliminary data.</text>
</comment>
<dbReference type="Proteomes" id="UP000052237">
    <property type="component" value="Unassembled WGS sequence"/>
</dbReference>
<sequence length="66" mass="7802">MTYMLMSGIKKEDTLTPINFDKWVGEYGNPSIAIENVKTSTENTALMYLLLYFLCWRRKYVSIQDR</sequence>
<keyword evidence="2" id="KW-1185">Reference proteome</keyword>
<accession>A0A0S4SQF9</accession>
<evidence type="ECO:0000313" key="1">
    <source>
        <dbReference type="EMBL" id="CUU87905.1"/>
    </source>
</evidence>
<protein>
    <submittedName>
        <fullName evidence="1">Uncharacterized protein</fullName>
    </submittedName>
</protein>
<reference evidence="1 2" key="1">
    <citation type="submission" date="2015-11" db="EMBL/GenBank/DDBJ databases">
        <authorList>
            <consortium name="Pathogen Informatics"/>
        </authorList>
    </citation>
    <scope>NUCLEOTIDE SEQUENCE [LARGE SCALE GENOMIC DNA]</scope>
    <source>
        <strain evidence="1 2">006A-0059</strain>
    </source>
</reference>
<dbReference type="AlphaFoldDB" id="A0A0S4SQF9"/>